<dbReference type="PANTHER" id="PTHR35807:SF1">
    <property type="entry name" value="TRANSCRIPTIONAL REGULATOR REDD"/>
    <property type="match status" value="1"/>
</dbReference>
<dbReference type="AlphaFoldDB" id="A0AAC9LGH3"/>
<protein>
    <submittedName>
        <fullName evidence="8">ATPase</fullName>
    </submittedName>
</protein>
<dbReference type="InterPro" id="IPR027417">
    <property type="entry name" value="P-loop_NTPase"/>
</dbReference>
<dbReference type="SUPFAM" id="SSF48452">
    <property type="entry name" value="TPR-like"/>
    <property type="match status" value="1"/>
</dbReference>
<organism evidence="8 9">
    <name type="scientific">Actinoalloteichus fjordicus</name>
    <dbReference type="NCBI Taxonomy" id="1612552"/>
    <lineage>
        <taxon>Bacteria</taxon>
        <taxon>Bacillati</taxon>
        <taxon>Actinomycetota</taxon>
        <taxon>Actinomycetes</taxon>
        <taxon>Pseudonocardiales</taxon>
        <taxon>Pseudonocardiaceae</taxon>
        <taxon>Actinoalloteichus</taxon>
    </lineage>
</organism>
<evidence type="ECO:0000256" key="1">
    <source>
        <dbReference type="ARBA" id="ARBA00005820"/>
    </source>
</evidence>
<dbReference type="InterPro" id="IPR016032">
    <property type="entry name" value="Sig_transdc_resp-reg_C-effctor"/>
</dbReference>
<feature type="DNA-binding region" description="OmpR/PhoB-type" evidence="5">
    <location>
        <begin position="1"/>
        <end position="97"/>
    </location>
</feature>
<evidence type="ECO:0000256" key="2">
    <source>
        <dbReference type="ARBA" id="ARBA00023015"/>
    </source>
</evidence>
<dbReference type="SUPFAM" id="SSF46894">
    <property type="entry name" value="C-terminal effector domain of the bipartite response regulators"/>
    <property type="match status" value="1"/>
</dbReference>
<keyword evidence="2" id="KW-0805">Transcription regulation</keyword>
<feature type="region of interest" description="Disordered" evidence="6">
    <location>
        <begin position="252"/>
        <end position="300"/>
    </location>
</feature>
<dbReference type="Proteomes" id="UP000185511">
    <property type="component" value="Chromosome"/>
</dbReference>
<dbReference type="Gene3D" id="1.10.10.10">
    <property type="entry name" value="Winged helix-like DNA-binding domain superfamily/Winged helix DNA-binding domain"/>
    <property type="match status" value="1"/>
</dbReference>
<comment type="similarity">
    <text evidence="1">Belongs to the AfsR/DnrI/RedD regulatory family.</text>
</comment>
<dbReference type="GO" id="GO:0003677">
    <property type="term" value="F:DNA binding"/>
    <property type="evidence" value="ECO:0007669"/>
    <property type="project" value="UniProtKB-UniRule"/>
</dbReference>
<dbReference type="InterPro" id="IPR001867">
    <property type="entry name" value="OmpR/PhoB-type_DNA-bd"/>
</dbReference>
<dbReference type="KEGG" id="acad:UA74_26230"/>
<evidence type="ECO:0000313" key="9">
    <source>
        <dbReference type="Proteomes" id="UP000185511"/>
    </source>
</evidence>
<dbReference type="CDD" id="cd15831">
    <property type="entry name" value="BTAD"/>
    <property type="match status" value="1"/>
</dbReference>
<dbReference type="SMART" id="SM00862">
    <property type="entry name" value="Trans_reg_C"/>
    <property type="match status" value="1"/>
</dbReference>
<dbReference type="GO" id="GO:0000160">
    <property type="term" value="P:phosphorelay signal transduction system"/>
    <property type="evidence" value="ECO:0007669"/>
    <property type="project" value="InterPro"/>
</dbReference>
<name>A0AAC9LGH3_9PSEU</name>
<dbReference type="FunFam" id="1.25.40.10:FF:000222">
    <property type="entry name" value="SARP family transcriptional regulator"/>
    <property type="match status" value="1"/>
</dbReference>
<sequence>MVTFGVLGPLEAANQQGPVDLRGLRHRAVLARLLVARGRTVPVTWLIDDLWTDPPAGALGAVQTFVGALRKALEPQRPARTPSRLLVTSSPGYALRAEPSAVDAWRFERAVVESAALLADGRAAAARVLLNEALGLWRGPAYAEFAEQDWARGEASRLGELRLLAVVRRAEAAVASGRAAEAVPDLDAHVAEHPLREDGWRLLALALYRAGRQGDALAALRRARETLRSELGVDPGEDLRRLESDILAQAPHLDARPHGAARPGPPSHPRTSAPAAPPTEETPGPGLASVGEPHPAEPPFVGRSAELAELIATSAAVAETGLPRLVLLSGEAGAGKTVLARVLTARLAALGWTHAWGASPEQRGAPSAWPWTQVRAGLVQAGHGAAFGDGPVAEAGSAVADAAARAHAATGHAEQAEPDPDVLGLAIGDPPAAWPSPPSAADDPVSARFHRHRAIAASTNRIAANGPVLLVFDDLHWADEETLALLTSFAADRDLGPVLILGTYRSTEITGALTEALGRAARSEPIRIYLGGLTEPQVRELISAVTSREPSARDAQLIHRRSSGNPFFVRELIRLWEGDTGAQAGVGADPRDRAALAVPAGVRDVIRHRLTRLPEQARTPLRQAAIIGLEVELDVLTSLVGDEQLVLDSVESALLAGFLVELDADRVWFAHALVREALYEDVPRARRAAWHAAVAEIIEATRPGAVETIAYHLLRAGGRVPAARTARYTRASALRAEQRLVPHEAARWWQETVTALDRADGDPRDRLTAVMGLVKAMAVTGDLGSSRRHRAEAIDVAERLGDPLLTAEVIGSFDVPAIWTANDDPALSASVTAAAERTLPVLPADRVVERARLLITIAMERRADAGPRGEEAAREAETIARRVGDPALLAYALNGRFMQAFRRAGLAPQRAAMGEELLALAASHDGLVTFAVLGHLILIQARAALADLDAADRHAAEVDRLAERYELPLVGVFTEWYAALRLAVTGEAAEAGAAYRAAAARLTGSGMSGLEDGLLPFALLSLSAPAVPSDLADVDWGPYAGWARPLTASTDGTRGGAEGSRTLDVAGRVPDSPPDLLFEARTCLHAMIAIRAADRPTMARLYERLLPAAGELAGAGSGLLTLGPTAQHLGHLAAALGQVERAADHYRQAHTIATRARSPRFTAAALAALNRLRACP</sequence>
<evidence type="ECO:0000259" key="7">
    <source>
        <dbReference type="PROSITE" id="PS51755"/>
    </source>
</evidence>
<dbReference type="InterPro" id="IPR036388">
    <property type="entry name" value="WH-like_DNA-bd_sf"/>
</dbReference>
<dbReference type="RefSeq" id="WP_075765667.1">
    <property type="nucleotide sequence ID" value="NZ_CP016076.1"/>
</dbReference>
<gene>
    <name evidence="8" type="ORF">UA74_26230</name>
</gene>
<evidence type="ECO:0000256" key="3">
    <source>
        <dbReference type="ARBA" id="ARBA00023125"/>
    </source>
</evidence>
<keyword evidence="4" id="KW-0804">Transcription</keyword>
<evidence type="ECO:0000256" key="5">
    <source>
        <dbReference type="PROSITE-ProRule" id="PRU01091"/>
    </source>
</evidence>
<keyword evidence="9" id="KW-1185">Reference proteome</keyword>
<keyword evidence="3 5" id="KW-0238">DNA-binding</keyword>
<dbReference type="EMBL" id="CP016076">
    <property type="protein sequence ID" value="APU17251.1"/>
    <property type="molecule type" value="Genomic_DNA"/>
</dbReference>
<evidence type="ECO:0000256" key="4">
    <source>
        <dbReference type="ARBA" id="ARBA00023163"/>
    </source>
</evidence>
<dbReference type="InterPro" id="IPR041664">
    <property type="entry name" value="AAA_16"/>
</dbReference>
<dbReference type="InterPro" id="IPR005158">
    <property type="entry name" value="BTAD"/>
</dbReference>
<evidence type="ECO:0000256" key="6">
    <source>
        <dbReference type="SAM" id="MobiDB-lite"/>
    </source>
</evidence>
<dbReference type="Pfam" id="PF03704">
    <property type="entry name" value="BTAD"/>
    <property type="match status" value="1"/>
</dbReference>
<proteinExistence type="inferred from homology"/>
<dbReference type="PROSITE" id="PS51755">
    <property type="entry name" value="OMPR_PHOB"/>
    <property type="match status" value="1"/>
</dbReference>
<dbReference type="PANTHER" id="PTHR35807">
    <property type="entry name" value="TRANSCRIPTIONAL REGULATOR REDD-RELATED"/>
    <property type="match status" value="1"/>
</dbReference>
<dbReference type="InterPro" id="IPR051677">
    <property type="entry name" value="AfsR-DnrI-RedD_regulator"/>
</dbReference>
<dbReference type="GO" id="GO:0006355">
    <property type="term" value="P:regulation of DNA-templated transcription"/>
    <property type="evidence" value="ECO:0007669"/>
    <property type="project" value="InterPro"/>
</dbReference>
<feature type="compositionally biased region" description="Low complexity" evidence="6">
    <location>
        <begin position="269"/>
        <end position="286"/>
    </location>
</feature>
<dbReference type="Pfam" id="PF13191">
    <property type="entry name" value="AAA_16"/>
    <property type="match status" value="1"/>
</dbReference>
<feature type="domain" description="OmpR/PhoB-type" evidence="7">
    <location>
        <begin position="1"/>
        <end position="97"/>
    </location>
</feature>
<reference evidence="9" key="1">
    <citation type="submission" date="2016-06" db="EMBL/GenBank/DDBJ databases">
        <title>Complete genome sequence of Actinoalloteichus fjordicus DSM 46855 (=ADI127-17), type strain of the new species Actinoalloteichus fjordicus.</title>
        <authorList>
            <person name="Ruckert C."/>
            <person name="Nouioui I."/>
            <person name="Willmese J."/>
            <person name="van Wezel G."/>
            <person name="Klenk H.-P."/>
            <person name="Kalinowski J."/>
            <person name="Zotchev S.B."/>
        </authorList>
    </citation>
    <scope>NUCLEOTIDE SEQUENCE [LARGE SCALE GENOMIC DNA]</scope>
    <source>
        <strain evidence="9">ADI127-7</strain>
    </source>
</reference>
<evidence type="ECO:0000313" key="8">
    <source>
        <dbReference type="EMBL" id="APU17251.1"/>
    </source>
</evidence>
<dbReference type="Gene3D" id="1.25.40.10">
    <property type="entry name" value="Tetratricopeptide repeat domain"/>
    <property type="match status" value="1"/>
</dbReference>
<accession>A0AAC9LGH3</accession>
<dbReference type="SMART" id="SM01043">
    <property type="entry name" value="BTAD"/>
    <property type="match status" value="1"/>
</dbReference>
<dbReference type="SUPFAM" id="SSF52540">
    <property type="entry name" value="P-loop containing nucleoside triphosphate hydrolases"/>
    <property type="match status" value="1"/>
</dbReference>
<dbReference type="InterPro" id="IPR011990">
    <property type="entry name" value="TPR-like_helical_dom_sf"/>
</dbReference>